<dbReference type="SUPFAM" id="SSF53474">
    <property type="entry name" value="alpha/beta-Hydrolases"/>
    <property type="match status" value="1"/>
</dbReference>
<sequence length="393" mass="45799">MNRYDIRKEFRFKRGVYPLNKEKNFDFQLNRLINWDGGRLEDVEKIAGRINNSSDWKRELIALGDEAMSEDRIENAIAYYRMSEFFMYDGDPDKKKYYKLATELFYQYFEDFFTGEDPVIARYEVPFENVKLPVWHLRPEGDSKGVLLLHGGNDSYFEEFLFPVLYLRDKGFEVYVFEGPGQGGVVRLQGLHFTHEWEKPVKAVLDYFNPENLTIIGVSLGGYLAPRAAAFESRICRVVAWSVFPCFQDVILGTQRPILQNVFRALMRLRAGAVINFVFSKKAKREPMVDWGLKHGMYAYEAKDAYTYAQKLKLYDLSPVAERITQDMLIIGADRDHFIDYRMIGGEISMLKNVRSLTFRLFTDKEEAQNHCNVGNTKLVLDTICNWVEQIQG</sequence>
<keyword evidence="3" id="KW-1185">Reference proteome</keyword>
<dbReference type="Gene3D" id="3.40.50.1820">
    <property type="entry name" value="alpha/beta hydrolase"/>
    <property type="match status" value="1"/>
</dbReference>
<organism evidence="2 3">
    <name type="scientific">Filifactor villosus</name>
    <dbReference type="NCBI Taxonomy" id="29374"/>
    <lineage>
        <taxon>Bacteria</taxon>
        <taxon>Bacillati</taxon>
        <taxon>Bacillota</taxon>
        <taxon>Clostridia</taxon>
        <taxon>Peptostreptococcales</taxon>
        <taxon>Filifactoraceae</taxon>
        <taxon>Filifactor</taxon>
    </lineage>
</organism>
<name>A0ABV9QPW1_9FIRM</name>
<keyword evidence="2" id="KW-0378">Hydrolase</keyword>
<evidence type="ECO:0000313" key="2">
    <source>
        <dbReference type="EMBL" id="MFC4805726.1"/>
    </source>
</evidence>
<feature type="domain" description="AB hydrolase-1" evidence="1">
    <location>
        <begin position="146"/>
        <end position="340"/>
    </location>
</feature>
<proteinExistence type="predicted"/>
<dbReference type="Proteomes" id="UP001595916">
    <property type="component" value="Unassembled WGS sequence"/>
</dbReference>
<protein>
    <submittedName>
        <fullName evidence="2">Alpha/beta hydrolase</fullName>
    </submittedName>
</protein>
<dbReference type="GO" id="GO:0016787">
    <property type="term" value="F:hydrolase activity"/>
    <property type="evidence" value="ECO:0007669"/>
    <property type="project" value="UniProtKB-KW"/>
</dbReference>
<evidence type="ECO:0000313" key="3">
    <source>
        <dbReference type="Proteomes" id="UP001595916"/>
    </source>
</evidence>
<gene>
    <name evidence="2" type="ORF">ACFO4R_11790</name>
</gene>
<dbReference type="RefSeq" id="WP_379789396.1">
    <property type="nucleotide sequence ID" value="NZ_JBHSHL010000061.1"/>
</dbReference>
<dbReference type="EMBL" id="JBHSHL010000061">
    <property type="protein sequence ID" value="MFC4805726.1"/>
    <property type="molecule type" value="Genomic_DNA"/>
</dbReference>
<dbReference type="Pfam" id="PF12697">
    <property type="entry name" value="Abhydrolase_6"/>
    <property type="match status" value="1"/>
</dbReference>
<evidence type="ECO:0000259" key="1">
    <source>
        <dbReference type="Pfam" id="PF12697"/>
    </source>
</evidence>
<accession>A0ABV9QPW1</accession>
<reference evidence="3" key="1">
    <citation type="journal article" date="2019" name="Int. J. Syst. Evol. Microbiol.">
        <title>The Global Catalogue of Microorganisms (GCM) 10K type strain sequencing project: providing services to taxonomists for standard genome sequencing and annotation.</title>
        <authorList>
            <consortium name="The Broad Institute Genomics Platform"/>
            <consortium name="The Broad Institute Genome Sequencing Center for Infectious Disease"/>
            <person name="Wu L."/>
            <person name="Ma J."/>
        </authorList>
    </citation>
    <scope>NUCLEOTIDE SEQUENCE [LARGE SCALE GENOMIC DNA]</scope>
    <source>
        <strain evidence="3">CCUG 46385</strain>
    </source>
</reference>
<dbReference type="InterPro" id="IPR029058">
    <property type="entry name" value="AB_hydrolase_fold"/>
</dbReference>
<dbReference type="InterPro" id="IPR000073">
    <property type="entry name" value="AB_hydrolase_1"/>
</dbReference>
<comment type="caution">
    <text evidence="2">The sequence shown here is derived from an EMBL/GenBank/DDBJ whole genome shotgun (WGS) entry which is preliminary data.</text>
</comment>